<evidence type="ECO:0000313" key="1">
    <source>
        <dbReference type="EMBL" id="QOR57739.1"/>
    </source>
</evidence>
<dbReference type="RefSeq" id="YP_010113379.1">
    <property type="nucleotide sequence ID" value="NC_055902.1"/>
</dbReference>
<protein>
    <submittedName>
        <fullName evidence="1">Uncharacterized protein</fullName>
    </submittedName>
</protein>
<dbReference type="EMBL" id="MT774409">
    <property type="protein sequence ID" value="QOR57739.1"/>
    <property type="molecule type" value="Genomic_DNA"/>
</dbReference>
<sequence>MKRIRIGNDIRVLTTLHELTDFDATMIKQLRCYFIPESDSNVNPFPQTYDPAQYNICNCGKPMYNVFPCNIDAPHWFPGYNGFGVNSTSFMSVKKEYLAPSRLLAEQNKIEAYFPAVDLKLLGEYRVVIVLTLYQTGWGADNLRTYTIDKGIVFALTSNDQDIDTDTVIDLDAPYVTSISVPNILTLETQQVFNIGEEDYNDVVYKIELHYSNGASKKVTPDEFSELFTVVVHGGSSAIAVGENGQINRIDKYSDVNTEITYLLKDNVAVNATIKVVSSGKWHTIKYVYDSTVTVEGPSEIFVNNDYTVGDPISIILFEAFKTPGASVGDVTGAQGDGCTIKTNDNRTFWIYSPITKDNITITITSDSGDWGEE</sequence>
<keyword evidence="2" id="KW-1185">Reference proteome</keyword>
<accession>A0A7M1RVL4</accession>
<reference evidence="1 2" key="1">
    <citation type="submission" date="2020-07" db="EMBL/GenBank/DDBJ databases">
        <title>Taxonomic proposal: Crassvirales, a new order of highly abundant and diverse bacterial viruses.</title>
        <authorList>
            <person name="Shkoporov A.N."/>
            <person name="Stockdale S.R."/>
            <person name="Guerin E."/>
            <person name="Ross R.P."/>
            <person name="Hill C."/>
        </authorList>
    </citation>
    <scope>NUCLEOTIDE SEQUENCE [LARGE SCALE GENOMIC DNA]</scope>
</reference>
<organism evidence="1 2">
    <name type="scientific">uncultured phage cr131_1</name>
    <dbReference type="NCBI Taxonomy" id="2772093"/>
    <lineage>
        <taxon>Viruses</taxon>
        <taxon>Duplodnaviria</taxon>
        <taxon>Heunggongvirae</taxon>
        <taxon>Uroviricota</taxon>
        <taxon>Caudoviricetes</taxon>
        <taxon>Crassvirales</taxon>
        <taxon>Suoliviridae</taxon>
        <taxon>Oafivirinae</taxon>
        <taxon>Cacepaovirus</taxon>
        <taxon>Cacepaovirus simiae</taxon>
    </lineage>
</organism>
<proteinExistence type="predicted"/>
<dbReference type="GeneID" id="65131898"/>
<evidence type="ECO:0000313" key="2">
    <source>
        <dbReference type="Proteomes" id="UP000594129"/>
    </source>
</evidence>
<dbReference type="KEGG" id="vg:65131898"/>
<name>A0A7M1RVL4_9CAUD</name>
<dbReference type="Proteomes" id="UP000594129">
    <property type="component" value="Segment"/>
</dbReference>